<dbReference type="InterPro" id="IPR050301">
    <property type="entry name" value="NTE"/>
</dbReference>
<gene>
    <name evidence="8" type="ORF">HQN60_14920</name>
</gene>
<sequence length="730" mass="81606">MTRKLRYPSLKQALLCWSLLVLTSPVWAERPRIGLVLGGGGARGFAHVGVIKVLEQNRIPVDCVIGTSIGSLVGAAYAAGRNPNEMQTRIVRANWDDLISSTLPRQLNTFRRKQDDLYSLINVEFGLSDGGDIKLPSAAISTQKIEFFLRDLTFAGTVKDFDQLAIPYRAIATDMEDGSMVVQDRGDLVTAMRASMAVPGIFPAVNTENRMLVDGGLVRNLPVDVARETCADVVIAVDVGSPPLKRDQIKDVFSVADQYTRLMMIQNVAPQLKSLSSQDVLITPEFGDISASDFKKGVELIDAGEVAANRVLTQLQRYSVSPQEYAAWQSQRNELRLQPKPVQRIDVAPTNVVNPEVLKNALNIDINQPLASNEFHDHLMQVYAKGDHSQLDYELRQTGDGEAVSILPIEKSWGPNYLKFGLSFATDFSGSQPWNISAQYRRTWLNDLGAEWKTTAQIGSSSMINTEFYQPLLLNEAMFLSTYYRYFTGPLSIWQGDQQLAEYEYNKSSVGLDFGSVLSTHTELRIGPVFNEYSGKRSVGSLVFPESSNYDYGIRFNAFYDNLDHYFFPKNGSYFNAYGYYTLGVGKQQENYARYGFVYRKALPIDSDAIHFTLKAQSTYGEQPPFADVKWLGGFLNLSSYNYQELVGERFVYGSLQYLHATSFLSGSYVGSALEVGGVFDTQDQRLDDALHYSASVYLAYDSFLGPLYFGAAYGDNRQARFYMMLGKQF</sequence>
<dbReference type="GO" id="GO:0016042">
    <property type="term" value="P:lipid catabolic process"/>
    <property type="evidence" value="ECO:0007669"/>
    <property type="project" value="UniProtKB-UniRule"/>
</dbReference>
<dbReference type="KEGG" id="dee:HQN60_14920"/>
<keyword evidence="2 6" id="KW-0378">Hydrolase</keyword>
<evidence type="ECO:0000256" key="2">
    <source>
        <dbReference type="ARBA" id="ARBA00022801"/>
    </source>
</evidence>
<dbReference type="SUPFAM" id="SSF52151">
    <property type="entry name" value="FabD/lysophospholipase-like"/>
    <property type="match status" value="1"/>
</dbReference>
<dbReference type="PANTHER" id="PTHR14226:SF29">
    <property type="entry name" value="NEUROPATHY TARGET ESTERASE SWS"/>
    <property type="match status" value="1"/>
</dbReference>
<dbReference type="EMBL" id="CP054143">
    <property type="protein sequence ID" value="QKJ67909.1"/>
    <property type="molecule type" value="Genomic_DNA"/>
</dbReference>
<keyword evidence="3 6" id="KW-0442">Lipid degradation</keyword>
<feature type="active site" description="Proton acceptor" evidence="6">
    <location>
        <position position="214"/>
    </location>
</feature>
<dbReference type="GO" id="GO:0016787">
    <property type="term" value="F:hydrolase activity"/>
    <property type="evidence" value="ECO:0007669"/>
    <property type="project" value="UniProtKB-UniRule"/>
</dbReference>
<evidence type="ECO:0000256" key="3">
    <source>
        <dbReference type="ARBA" id="ARBA00022963"/>
    </source>
</evidence>
<dbReference type="PANTHER" id="PTHR14226">
    <property type="entry name" value="NEUROPATHY TARGET ESTERASE/SWISS CHEESE D.MELANOGASTER"/>
    <property type="match status" value="1"/>
</dbReference>
<dbReference type="Pfam" id="PF01103">
    <property type="entry name" value="Omp85"/>
    <property type="match status" value="1"/>
</dbReference>
<evidence type="ECO:0000313" key="8">
    <source>
        <dbReference type="EMBL" id="QKJ67909.1"/>
    </source>
</evidence>
<feature type="short sequence motif" description="DGA/G" evidence="6">
    <location>
        <begin position="214"/>
        <end position="216"/>
    </location>
</feature>
<dbReference type="AlphaFoldDB" id="A0A6M8SZD6"/>
<organism evidence="8 9">
    <name type="scientific">Deefgea piscis</name>
    <dbReference type="NCBI Taxonomy" id="2739061"/>
    <lineage>
        <taxon>Bacteria</taxon>
        <taxon>Pseudomonadati</taxon>
        <taxon>Pseudomonadota</taxon>
        <taxon>Betaproteobacteria</taxon>
        <taxon>Neisseriales</taxon>
        <taxon>Chitinibacteraceae</taxon>
        <taxon>Deefgea</taxon>
    </lineage>
</organism>
<evidence type="ECO:0000256" key="1">
    <source>
        <dbReference type="ARBA" id="ARBA00004370"/>
    </source>
</evidence>
<accession>A0A6M8SZD6</accession>
<evidence type="ECO:0000256" key="6">
    <source>
        <dbReference type="PROSITE-ProRule" id="PRU01161"/>
    </source>
</evidence>
<keyword evidence="9" id="KW-1185">Reference proteome</keyword>
<keyword evidence="5" id="KW-0472">Membrane</keyword>
<dbReference type="Gene3D" id="2.40.160.50">
    <property type="entry name" value="membrane protein fhac: a member of the omp85/tpsb transporter family"/>
    <property type="match status" value="1"/>
</dbReference>
<dbReference type="Pfam" id="PF01734">
    <property type="entry name" value="Patatin"/>
    <property type="match status" value="1"/>
</dbReference>
<dbReference type="PROSITE" id="PS51635">
    <property type="entry name" value="PNPLA"/>
    <property type="match status" value="1"/>
</dbReference>
<feature type="active site" description="Nucleophile" evidence="6">
    <location>
        <position position="68"/>
    </location>
</feature>
<comment type="subcellular location">
    <subcellularLocation>
        <location evidence="1">Membrane</location>
    </subcellularLocation>
</comment>
<proteinExistence type="predicted"/>
<evidence type="ECO:0000256" key="5">
    <source>
        <dbReference type="ARBA" id="ARBA00023136"/>
    </source>
</evidence>
<protein>
    <submittedName>
        <fullName evidence="8">Patatin-like phospholipase family protein</fullName>
    </submittedName>
</protein>
<dbReference type="InterPro" id="IPR000184">
    <property type="entry name" value="Bac_surfAg_D15"/>
</dbReference>
<dbReference type="InterPro" id="IPR002641">
    <property type="entry name" value="PNPLA_dom"/>
</dbReference>
<dbReference type="Proteomes" id="UP000504844">
    <property type="component" value="Chromosome"/>
</dbReference>
<dbReference type="Gene3D" id="3.40.1090.10">
    <property type="entry name" value="Cytosolic phospholipase A2 catalytic domain"/>
    <property type="match status" value="1"/>
</dbReference>
<name>A0A6M8SZD6_9NEIS</name>
<dbReference type="GO" id="GO:0019867">
    <property type="term" value="C:outer membrane"/>
    <property type="evidence" value="ECO:0007669"/>
    <property type="project" value="InterPro"/>
</dbReference>
<reference evidence="8 9" key="1">
    <citation type="submission" date="2020-05" db="EMBL/GenBank/DDBJ databases">
        <title>Complete genome sequence of Deefgea sp. D17.</title>
        <authorList>
            <person name="Bae J.-W."/>
            <person name="Han J.E."/>
        </authorList>
    </citation>
    <scope>NUCLEOTIDE SEQUENCE [LARGE SCALE GENOMIC DNA]</scope>
    <source>
        <strain evidence="8 9">D17</strain>
    </source>
</reference>
<feature type="domain" description="PNPLA" evidence="7">
    <location>
        <begin position="35"/>
        <end position="227"/>
    </location>
</feature>
<evidence type="ECO:0000313" key="9">
    <source>
        <dbReference type="Proteomes" id="UP000504844"/>
    </source>
</evidence>
<dbReference type="RefSeq" id="WP_173534410.1">
    <property type="nucleotide sequence ID" value="NZ_CP054143.1"/>
</dbReference>
<dbReference type="CDD" id="cd07205">
    <property type="entry name" value="Pat_PNPLA6_PNPLA7_NTE1_like"/>
    <property type="match status" value="1"/>
</dbReference>
<feature type="short sequence motif" description="GXGXXG" evidence="6">
    <location>
        <begin position="39"/>
        <end position="44"/>
    </location>
</feature>
<dbReference type="InterPro" id="IPR016035">
    <property type="entry name" value="Acyl_Trfase/lysoPLipase"/>
</dbReference>
<feature type="short sequence motif" description="GXSXG" evidence="6">
    <location>
        <begin position="66"/>
        <end position="70"/>
    </location>
</feature>
<evidence type="ECO:0000259" key="7">
    <source>
        <dbReference type="PROSITE" id="PS51635"/>
    </source>
</evidence>
<evidence type="ECO:0000256" key="4">
    <source>
        <dbReference type="ARBA" id="ARBA00023098"/>
    </source>
</evidence>
<keyword evidence="4 6" id="KW-0443">Lipid metabolism</keyword>